<proteinExistence type="predicted"/>
<dbReference type="Gene3D" id="1.10.340.70">
    <property type="match status" value="1"/>
</dbReference>
<feature type="domain" description="Integrase zinc-binding" evidence="1">
    <location>
        <begin position="123"/>
        <end position="178"/>
    </location>
</feature>
<organism evidence="2 3">
    <name type="scientific">Austropuccinia psidii MF-1</name>
    <dbReference type="NCBI Taxonomy" id="1389203"/>
    <lineage>
        <taxon>Eukaryota</taxon>
        <taxon>Fungi</taxon>
        <taxon>Dikarya</taxon>
        <taxon>Basidiomycota</taxon>
        <taxon>Pucciniomycotina</taxon>
        <taxon>Pucciniomycetes</taxon>
        <taxon>Pucciniales</taxon>
        <taxon>Sphaerophragmiaceae</taxon>
        <taxon>Austropuccinia</taxon>
    </lineage>
</organism>
<dbReference type="AlphaFoldDB" id="A0A9Q3J8X8"/>
<dbReference type="PANTHER" id="PTHR37984:SF5">
    <property type="entry name" value="PROTEIN NYNRIN-LIKE"/>
    <property type="match status" value="1"/>
</dbReference>
<dbReference type="Pfam" id="PF17921">
    <property type="entry name" value="Integrase_H2C2"/>
    <property type="match status" value="1"/>
</dbReference>
<dbReference type="InterPro" id="IPR050951">
    <property type="entry name" value="Retrovirus_Pol_polyprotein"/>
</dbReference>
<dbReference type="EMBL" id="AVOT02066844">
    <property type="protein sequence ID" value="MBW0558548.1"/>
    <property type="molecule type" value="Genomic_DNA"/>
</dbReference>
<sequence>MTIVHKGGNIHRNADGLSRLQLPNVIDNSYYVQEEASSKIPIERISVTDLKTTFLEEVSNSYTQDKNCSTLCQLLTKYSKDDFSIHALDEIWKESSDEGRFHLLDGIIYDRTGHTCVIPVVDISFINLVLQELHDIPFSGHLSEDRTREKANTCIWWPMLQRTVSEYFKACDKCQNAK</sequence>
<name>A0A9Q3J8X8_9BASI</name>
<reference evidence="2" key="1">
    <citation type="submission" date="2021-03" db="EMBL/GenBank/DDBJ databases">
        <title>Draft genome sequence of rust myrtle Austropuccinia psidii MF-1, a brazilian biotype.</title>
        <authorList>
            <person name="Quecine M.C."/>
            <person name="Pachon D.M.R."/>
            <person name="Bonatelli M.L."/>
            <person name="Correr F.H."/>
            <person name="Franceschini L.M."/>
            <person name="Leite T.F."/>
            <person name="Margarido G.R.A."/>
            <person name="Almeida C.A."/>
            <person name="Ferrarezi J.A."/>
            <person name="Labate C.A."/>
        </authorList>
    </citation>
    <scope>NUCLEOTIDE SEQUENCE</scope>
    <source>
        <strain evidence="2">MF-1</strain>
    </source>
</reference>
<comment type="caution">
    <text evidence="2">The sequence shown here is derived from an EMBL/GenBank/DDBJ whole genome shotgun (WGS) entry which is preliminary data.</text>
</comment>
<evidence type="ECO:0000313" key="2">
    <source>
        <dbReference type="EMBL" id="MBW0558548.1"/>
    </source>
</evidence>
<keyword evidence="3" id="KW-1185">Reference proteome</keyword>
<protein>
    <recommendedName>
        <fullName evidence="1">Integrase zinc-binding domain-containing protein</fullName>
    </recommendedName>
</protein>
<dbReference type="OrthoDB" id="6223232at2759"/>
<dbReference type="PANTHER" id="PTHR37984">
    <property type="entry name" value="PROTEIN CBG26694"/>
    <property type="match status" value="1"/>
</dbReference>
<evidence type="ECO:0000259" key="1">
    <source>
        <dbReference type="Pfam" id="PF17921"/>
    </source>
</evidence>
<accession>A0A9Q3J8X8</accession>
<dbReference type="InterPro" id="IPR041588">
    <property type="entry name" value="Integrase_H2C2"/>
</dbReference>
<dbReference type="FunFam" id="1.10.340.70:FF:000001">
    <property type="entry name" value="Retrovirus-related Pol polyprotein from transposon gypsy-like Protein"/>
    <property type="match status" value="1"/>
</dbReference>
<dbReference type="Proteomes" id="UP000765509">
    <property type="component" value="Unassembled WGS sequence"/>
</dbReference>
<evidence type="ECO:0000313" key="3">
    <source>
        <dbReference type="Proteomes" id="UP000765509"/>
    </source>
</evidence>
<gene>
    <name evidence="2" type="ORF">O181_098263</name>
</gene>